<evidence type="ECO:0000313" key="17">
    <source>
        <dbReference type="Proteomes" id="UP001162060"/>
    </source>
</evidence>
<name>A0AAV1UFV1_9STRA</name>
<keyword evidence="9 12" id="KW-0472">Membrane</keyword>
<gene>
    <name evidence="16" type="ORF">PM001_LOCUS17657</name>
</gene>
<feature type="signal peptide" evidence="13">
    <location>
        <begin position="1"/>
        <end position="21"/>
    </location>
</feature>
<dbReference type="Pfam" id="PF23860">
    <property type="entry name" value="Ribophorin_II_3rd"/>
    <property type="match status" value="1"/>
</dbReference>
<sequence>MTISSRLLGACLAALMSLSLAADAVDMKLVSSRVALTEGALEVAVVVTPKQPKLKQLTLETLVDTSGAKVLSGLTLKGDGSKFVTKLAGDEKLKAGMYKLRVSAMDVDTKQSTHQVLQLKVTTSVDVASASVNGKKLQLGDKLTDQNYNAAAGSSLTMEVKLQHTHDKSPIVAHQAFLRFTHALTATNAYFVLTADSAQIHRVTLQFATLSKKFGYNSGAYHVELILGSSAFEKAIVWDLGNVELQLGAAPPETPSPLYKKHLLYESDTTLKALPEIQHVMRQEDPRPPMAVSLLFTGAVLVPLVSFLLFVSRLGLNIERLFESSVVAYGCVFLASLGCILALFGCYWFKLTMFRTLGVLSVLGFVNFWSGHLTLKRLAEKRVRKSTKVD</sequence>
<dbReference type="GO" id="GO:0008250">
    <property type="term" value="C:oligosaccharyltransferase complex"/>
    <property type="evidence" value="ECO:0007669"/>
    <property type="project" value="InterPro"/>
</dbReference>
<proteinExistence type="inferred from homology"/>
<evidence type="ECO:0000256" key="10">
    <source>
        <dbReference type="ARBA" id="ARBA00030078"/>
    </source>
</evidence>
<evidence type="ECO:0000256" key="12">
    <source>
        <dbReference type="SAM" id="Phobius"/>
    </source>
</evidence>
<feature type="domain" description="Ribophorin II C-terminal" evidence="15">
    <location>
        <begin position="282"/>
        <end position="382"/>
    </location>
</feature>
<evidence type="ECO:0000256" key="9">
    <source>
        <dbReference type="ARBA" id="ARBA00023136"/>
    </source>
</evidence>
<evidence type="ECO:0000256" key="3">
    <source>
        <dbReference type="ARBA" id="ARBA00004922"/>
    </source>
</evidence>
<evidence type="ECO:0000259" key="15">
    <source>
        <dbReference type="Pfam" id="PF25147"/>
    </source>
</evidence>
<organism evidence="16 17">
    <name type="scientific">Peronospora matthiolae</name>
    <dbReference type="NCBI Taxonomy" id="2874970"/>
    <lineage>
        <taxon>Eukaryota</taxon>
        <taxon>Sar</taxon>
        <taxon>Stramenopiles</taxon>
        <taxon>Oomycota</taxon>
        <taxon>Peronosporomycetes</taxon>
        <taxon>Peronosporales</taxon>
        <taxon>Peronosporaceae</taxon>
        <taxon>Peronospora</taxon>
    </lineage>
</organism>
<dbReference type="InterPro" id="IPR055374">
    <property type="entry name" value="Ribophorin_II_3rd"/>
</dbReference>
<feature type="transmembrane region" description="Helical" evidence="12">
    <location>
        <begin position="326"/>
        <end position="350"/>
    </location>
</feature>
<feature type="chain" id="PRO_5044320807" description="Ribophorin II" evidence="13">
    <location>
        <begin position="22"/>
        <end position="390"/>
    </location>
</feature>
<dbReference type="InterPro" id="IPR008814">
    <property type="entry name" value="Swp1"/>
</dbReference>
<evidence type="ECO:0000256" key="13">
    <source>
        <dbReference type="SAM" id="SignalP"/>
    </source>
</evidence>
<comment type="pathway">
    <text evidence="3">Protein modification; protein glycosylation.</text>
</comment>
<dbReference type="GO" id="GO:0006487">
    <property type="term" value="P:protein N-linked glycosylation"/>
    <property type="evidence" value="ECO:0007669"/>
    <property type="project" value="TreeGrafter"/>
</dbReference>
<evidence type="ECO:0000256" key="4">
    <source>
        <dbReference type="ARBA" id="ARBA00009038"/>
    </source>
</evidence>
<feature type="domain" description="Ribophorin II third" evidence="14">
    <location>
        <begin position="132"/>
        <end position="245"/>
    </location>
</feature>
<evidence type="ECO:0000259" key="14">
    <source>
        <dbReference type="Pfam" id="PF23860"/>
    </source>
</evidence>
<dbReference type="PANTHER" id="PTHR12640">
    <property type="entry name" value="RIBOPHORIN II"/>
    <property type="match status" value="1"/>
</dbReference>
<accession>A0AAV1UFV1</accession>
<dbReference type="Pfam" id="PF25147">
    <property type="entry name" value="Ribophorin_II_C"/>
    <property type="match status" value="1"/>
</dbReference>
<evidence type="ECO:0000256" key="5">
    <source>
        <dbReference type="ARBA" id="ARBA00022692"/>
    </source>
</evidence>
<comment type="function">
    <text evidence="1">Subunit of the oligosaccharyl transferase (OST) complex that catalyzes the initial transfer of a defined glycan (Glc(3)Man(9)GlcNAc(2) in eukaryotes) from the lipid carrier dolichol-pyrophosphate to an asparagine residue within an Asn-X-Ser/Thr consensus motif in nascent polypeptide chains, the first step in protein N-glycosylation. N-glycosylation occurs cotranslationally and the complex associates with the Sec61 complex at the channel-forming translocon complex that mediates protein translocation across the endoplasmic reticulum (ER). All subunits are required for a maximal enzyme activity.</text>
</comment>
<evidence type="ECO:0000256" key="2">
    <source>
        <dbReference type="ARBA" id="ARBA00004477"/>
    </source>
</evidence>
<keyword evidence="8 12" id="KW-1133">Transmembrane helix</keyword>
<evidence type="ECO:0000313" key="16">
    <source>
        <dbReference type="EMBL" id="CAK7932507.1"/>
    </source>
</evidence>
<comment type="caution">
    <text evidence="16">The sequence shown here is derived from an EMBL/GenBank/DDBJ whole genome shotgun (WGS) entry which is preliminary data.</text>
</comment>
<dbReference type="Proteomes" id="UP001162060">
    <property type="component" value="Unassembled WGS sequence"/>
</dbReference>
<comment type="subcellular location">
    <subcellularLocation>
        <location evidence="2">Endoplasmic reticulum membrane</location>
        <topology evidence="2">Multi-pass membrane protein</topology>
    </subcellularLocation>
</comment>
<dbReference type="EMBL" id="CAKLBY020000190">
    <property type="protein sequence ID" value="CAK7932507.1"/>
    <property type="molecule type" value="Genomic_DNA"/>
</dbReference>
<comment type="similarity">
    <text evidence="4">Belongs to the SWP1 family.</text>
</comment>
<keyword evidence="7" id="KW-0256">Endoplasmic reticulum</keyword>
<evidence type="ECO:0000256" key="6">
    <source>
        <dbReference type="ARBA" id="ARBA00022729"/>
    </source>
</evidence>
<dbReference type="AlphaFoldDB" id="A0AAV1UFV1"/>
<dbReference type="PANTHER" id="PTHR12640:SF0">
    <property type="entry name" value="DOLICHYL-DIPHOSPHOOLIGOSACCHARIDE--PROTEIN GLYCOSYLTRANSFERASE SUBUNIT 2"/>
    <property type="match status" value="1"/>
</dbReference>
<feature type="transmembrane region" description="Helical" evidence="12">
    <location>
        <begin position="290"/>
        <end position="314"/>
    </location>
</feature>
<evidence type="ECO:0000256" key="11">
    <source>
        <dbReference type="ARBA" id="ARBA00032139"/>
    </source>
</evidence>
<keyword evidence="5 12" id="KW-0812">Transmembrane</keyword>
<dbReference type="InterPro" id="IPR056790">
    <property type="entry name" value="Ribophorin_II_C"/>
</dbReference>
<evidence type="ECO:0000256" key="8">
    <source>
        <dbReference type="ARBA" id="ARBA00022989"/>
    </source>
</evidence>
<keyword evidence="6 13" id="KW-0732">Signal</keyword>
<evidence type="ECO:0000256" key="7">
    <source>
        <dbReference type="ARBA" id="ARBA00022824"/>
    </source>
</evidence>
<feature type="transmembrane region" description="Helical" evidence="12">
    <location>
        <begin position="356"/>
        <end position="375"/>
    </location>
</feature>
<reference evidence="16" key="1">
    <citation type="submission" date="2024-01" db="EMBL/GenBank/DDBJ databases">
        <authorList>
            <person name="Webb A."/>
        </authorList>
    </citation>
    <scope>NUCLEOTIDE SEQUENCE</scope>
    <source>
        <strain evidence="16">Pm1</strain>
    </source>
</reference>
<evidence type="ECO:0000256" key="1">
    <source>
        <dbReference type="ARBA" id="ARBA00002791"/>
    </source>
</evidence>
<protein>
    <recommendedName>
        <fullName evidence="11">Ribophorin II</fullName>
    </recommendedName>
    <alternativeName>
        <fullName evidence="10">Ribophorin-2</fullName>
    </alternativeName>
</protein>